<feature type="compositionally biased region" description="Basic and acidic residues" evidence="3">
    <location>
        <begin position="635"/>
        <end position="656"/>
    </location>
</feature>
<dbReference type="PANTHER" id="PTHR24173">
    <property type="entry name" value="ANKYRIN REPEAT CONTAINING"/>
    <property type="match status" value="1"/>
</dbReference>
<dbReference type="GeneID" id="20224480"/>
<dbReference type="SMART" id="SM01022">
    <property type="entry name" value="ASCH"/>
    <property type="match status" value="1"/>
</dbReference>
<dbReference type="CDD" id="cd00201">
    <property type="entry name" value="WW"/>
    <property type="match status" value="1"/>
</dbReference>
<feature type="domain" description="WW" evidence="4">
    <location>
        <begin position="1138"/>
        <end position="1172"/>
    </location>
</feature>
<dbReference type="InterPro" id="IPR007374">
    <property type="entry name" value="ASCH_domain"/>
</dbReference>
<name>F0Y7P4_AURAN</name>
<dbReference type="Pfam" id="PF04266">
    <property type="entry name" value="ASCH"/>
    <property type="match status" value="1"/>
</dbReference>
<dbReference type="PANTHER" id="PTHR24173:SF74">
    <property type="entry name" value="ANKYRIN REPEAT DOMAIN-CONTAINING PROTEIN 16"/>
    <property type="match status" value="1"/>
</dbReference>
<sequence length="1175" mass="126249">MVLARDQRFLLLRVPGLDDKSVLGAVAAYKKKPSGDPWVKGIDYTEYSTATDLGHLKSGRGKKHFWVSAAMLSYLMMELLKKYARSKPDIFEEQPAVDVPGLRLFFEPNFHGPAEFVSAAATVSVVRPQDAATSLAAASKTPAFRTQPKPVVQDTSTEIDGAMPRELRRGDALEKGLEDVDCVVRLDLLPRAKEEWVVLKLDELRGNGTSAIDWGLVRFSGLKRALGDAFGNIPSVVVGDGSQIHARLVELDRDADALAKARQTIAETRARLAEMPALGGLDDGTTLVEYVRRLANLPELDPAALPDNARPLKAVLATVDMSREDAPCADAAPARPMPEQPPDGDAPSPSAGAPLEPTAEAPPPKRRRVAPAAKKTPAPPRKTAAPRKRLVEKKKAAPPKKTKAAAPKQKAVPPKKKKAATPKAAPPKKKKAASPRKDAPPPKKKKAAAPKQKAAPPKNKAAPPKAAPPKKKKPPPSEETERQRAAMAIVQAARRWPDGTPLGKGHTSPYIQPKYADDIMSGAKTWEGRACTKWLEKLSVDDWIMFKISGSSDLIYARAREVVKFDTFEEMLDYCGLDACLPGCPSVADGVKIYRSFGCFDGRTYADVEAESGVVAIRLEMGAGASSSADSGFSDPRRTPPRETRRVSFSDEEPKAPARSAAPGRPKPVGTASRGKYADAELYTVKQRPGSSQSRASRRRPDDGPARSDGPPAAGPSAELLAEASRACDLATMSFLLRTPQPRAAVAAGLRAAAEEGECEAVELLLGHDARAARVADNAGRTPLHFAALSKKPRARDVATLLVLADPRGGREDRKGDTPAHASRAGAAGALEALVAGGVDVDAKNRRGETPVMVAAKHGQGAIVAYLRQVVTTRRAETARVVAVWECFFENAARRAVFGDAPTKPTRSAASFGDAPTKPKRSAASTRAVAQARAAPRAATRAWTEAWDPTHERLYYVDDASGESVWERPAGGRVAGDGCGGWRRCWDDGRRAYYYADGNETRWLPPAALEAALAQADATECYDVASGRTYRLSASTGVAEWDDDDDDDDWVRAVDAATGVAYYKRGVAGEAAWEAPPASGAQGAEWVLVDAEQPYWLHEASGASRWERPHMRCAADDGGRYFLDLASGAASWDPPAEALLAPDWTLCYGDGDARPFFYHDASRRSSWAAPWTSER</sequence>
<dbReference type="RefSeq" id="XP_009036480.1">
    <property type="nucleotide sequence ID" value="XM_009038232.1"/>
</dbReference>
<dbReference type="OrthoDB" id="112749at2759"/>
<dbReference type="PROSITE" id="PS50020">
    <property type="entry name" value="WW_DOMAIN_2"/>
    <property type="match status" value="2"/>
</dbReference>
<dbReference type="AlphaFoldDB" id="F0Y7P4"/>
<feature type="compositionally biased region" description="Basic residues" evidence="3">
    <location>
        <begin position="384"/>
        <end position="403"/>
    </location>
</feature>
<feature type="compositionally biased region" description="Basic and acidic residues" evidence="3">
    <location>
        <begin position="475"/>
        <end position="484"/>
    </location>
</feature>
<evidence type="ECO:0000313" key="5">
    <source>
        <dbReference type="EMBL" id="EGB08467.1"/>
    </source>
</evidence>
<feature type="region of interest" description="Disordered" evidence="3">
    <location>
        <begin position="902"/>
        <end position="924"/>
    </location>
</feature>
<dbReference type="Pfam" id="PF00397">
    <property type="entry name" value="WW"/>
    <property type="match status" value="1"/>
</dbReference>
<dbReference type="Gene3D" id="2.30.130.30">
    <property type="entry name" value="Hypothetical protein"/>
    <property type="match status" value="1"/>
</dbReference>
<feature type="region of interest" description="Disordered" evidence="3">
    <location>
        <begin position="325"/>
        <end position="485"/>
    </location>
</feature>
<gene>
    <name evidence="5" type="ORF">AURANDRAFT_63756</name>
</gene>
<accession>F0Y7P4</accession>
<evidence type="ECO:0000313" key="6">
    <source>
        <dbReference type="Proteomes" id="UP000002729"/>
    </source>
</evidence>
<dbReference type="SUPFAM" id="SSF48403">
    <property type="entry name" value="Ankyrin repeat"/>
    <property type="match status" value="1"/>
</dbReference>
<dbReference type="KEGG" id="aaf:AURANDRAFT_63756"/>
<dbReference type="SMART" id="SM00456">
    <property type="entry name" value="WW"/>
    <property type="match status" value="5"/>
</dbReference>
<dbReference type="InterPro" id="IPR036020">
    <property type="entry name" value="WW_dom_sf"/>
</dbReference>
<dbReference type="InterPro" id="IPR015947">
    <property type="entry name" value="PUA-like_sf"/>
</dbReference>
<evidence type="ECO:0000256" key="1">
    <source>
        <dbReference type="ARBA" id="ARBA00022737"/>
    </source>
</evidence>
<protein>
    <recommendedName>
        <fullName evidence="4">WW domain-containing protein</fullName>
    </recommendedName>
</protein>
<dbReference type="EMBL" id="GL833127">
    <property type="protein sequence ID" value="EGB08467.1"/>
    <property type="molecule type" value="Genomic_DNA"/>
</dbReference>
<feature type="domain" description="WW" evidence="4">
    <location>
        <begin position="937"/>
        <end position="971"/>
    </location>
</feature>
<dbReference type="SUPFAM" id="SSF88697">
    <property type="entry name" value="PUA domain-like"/>
    <property type="match status" value="1"/>
</dbReference>
<dbReference type="InParanoid" id="F0Y7P4"/>
<evidence type="ECO:0000259" key="4">
    <source>
        <dbReference type="PROSITE" id="PS50020"/>
    </source>
</evidence>
<reference evidence="5 6" key="1">
    <citation type="journal article" date="2011" name="Proc. Natl. Acad. Sci. U.S.A.">
        <title>Niche of harmful alga Aureococcus anophagefferens revealed through ecogenomics.</title>
        <authorList>
            <person name="Gobler C.J."/>
            <person name="Berry D.L."/>
            <person name="Dyhrman S.T."/>
            <person name="Wilhelm S.W."/>
            <person name="Salamov A."/>
            <person name="Lobanov A.V."/>
            <person name="Zhang Y."/>
            <person name="Collier J.L."/>
            <person name="Wurch L.L."/>
            <person name="Kustka A.B."/>
            <person name="Dill B.D."/>
            <person name="Shah M."/>
            <person name="VerBerkmoes N.C."/>
            <person name="Kuo A."/>
            <person name="Terry A."/>
            <person name="Pangilinan J."/>
            <person name="Lindquist E.A."/>
            <person name="Lucas S."/>
            <person name="Paulsen I.T."/>
            <person name="Hattenrath-Lehmann T.K."/>
            <person name="Talmage S.C."/>
            <person name="Walker E.A."/>
            <person name="Koch F."/>
            <person name="Burson A.M."/>
            <person name="Marcoval M.A."/>
            <person name="Tang Y.Z."/>
            <person name="Lecleir G.R."/>
            <person name="Coyne K.J."/>
            <person name="Berg G.M."/>
            <person name="Bertrand E.M."/>
            <person name="Saito M.A."/>
            <person name="Gladyshev V.N."/>
            <person name="Grigoriev I.V."/>
        </authorList>
    </citation>
    <scope>NUCLEOTIDE SEQUENCE [LARGE SCALE GENOMIC DNA]</scope>
    <source>
        <strain evidence="6">CCMP 1984</strain>
    </source>
</reference>
<dbReference type="InterPro" id="IPR001202">
    <property type="entry name" value="WW_dom"/>
</dbReference>
<feature type="compositionally biased region" description="Low complexity" evidence="3">
    <location>
        <begin position="449"/>
        <end position="464"/>
    </location>
</feature>
<evidence type="ECO:0000256" key="3">
    <source>
        <dbReference type="SAM" id="MobiDB-lite"/>
    </source>
</evidence>
<dbReference type="Proteomes" id="UP000002729">
    <property type="component" value="Unassembled WGS sequence"/>
</dbReference>
<keyword evidence="1" id="KW-0677">Repeat</keyword>
<dbReference type="Gene3D" id="1.25.40.20">
    <property type="entry name" value="Ankyrin repeat-containing domain"/>
    <property type="match status" value="1"/>
</dbReference>
<dbReference type="eggNOG" id="KOG2319">
    <property type="taxonomic scope" value="Eukaryota"/>
</dbReference>
<dbReference type="PROSITE" id="PS01159">
    <property type="entry name" value="WW_DOMAIN_1"/>
    <property type="match status" value="1"/>
</dbReference>
<evidence type="ECO:0000256" key="2">
    <source>
        <dbReference type="ARBA" id="ARBA00023043"/>
    </source>
</evidence>
<dbReference type="InterPro" id="IPR036770">
    <property type="entry name" value="Ankyrin_rpt-contain_sf"/>
</dbReference>
<organism evidence="6">
    <name type="scientific">Aureococcus anophagefferens</name>
    <name type="common">Harmful bloom alga</name>
    <dbReference type="NCBI Taxonomy" id="44056"/>
    <lineage>
        <taxon>Eukaryota</taxon>
        <taxon>Sar</taxon>
        <taxon>Stramenopiles</taxon>
        <taxon>Ochrophyta</taxon>
        <taxon>Pelagophyceae</taxon>
        <taxon>Pelagomonadales</taxon>
        <taxon>Pelagomonadaceae</taxon>
        <taxon>Aureococcus</taxon>
    </lineage>
</organism>
<feature type="compositionally biased region" description="Low complexity" evidence="3">
    <location>
        <begin position="625"/>
        <end position="634"/>
    </location>
</feature>
<feature type="compositionally biased region" description="Basic residues" evidence="3">
    <location>
        <begin position="413"/>
        <end position="434"/>
    </location>
</feature>
<dbReference type="Gene3D" id="2.20.70.10">
    <property type="match status" value="1"/>
</dbReference>
<dbReference type="SUPFAM" id="SSF51045">
    <property type="entry name" value="WW domain"/>
    <property type="match status" value="1"/>
</dbReference>
<proteinExistence type="predicted"/>
<keyword evidence="6" id="KW-1185">Reference proteome</keyword>
<keyword evidence="2" id="KW-0040">ANK repeat</keyword>
<feature type="region of interest" description="Disordered" evidence="3">
    <location>
        <begin position="625"/>
        <end position="718"/>
    </location>
</feature>